<sequence>MRQPQLSPELSAIALLLHSWFVTGETPAQSPEHEQCGHAVKGAEPVKRQKGSVQRARTPRRDKASDIRLLQQARARYVSRLAHLKHKINNK</sequence>
<feature type="region of interest" description="Disordered" evidence="1">
    <location>
        <begin position="26"/>
        <end position="64"/>
    </location>
</feature>
<dbReference type="AlphaFoldDB" id="A0AAW1G3I1"/>
<keyword evidence="4" id="KW-1185">Reference proteome</keyword>
<feature type="signal peptide" evidence="2">
    <location>
        <begin position="1"/>
        <end position="24"/>
    </location>
</feature>
<feature type="chain" id="PRO_5043475035" description="Secreted protein" evidence="2">
    <location>
        <begin position="25"/>
        <end position="91"/>
    </location>
</feature>
<name>A0AAW1G3I1_ZOAVI</name>
<dbReference type="EMBL" id="JBCEZU010000002">
    <property type="protein sequence ID" value="KAK9541253.1"/>
    <property type="molecule type" value="Genomic_DNA"/>
</dbReference>
<evidence type="ECO:0000256" key="1">
    <source>
        <dbReference type="SAM" id="MobiDB-lite"/>
    </source>
</evidence>
<evidence type="ECO:0000313" key="3">
    <source>
        <dbReference type="EMBL" id="KAK9541253.1"/>
    </source>
</evidence>
<dbReference type="Proteomes" id="UP001488805">
    <property type="component" value="Unassembled WGS sequence"/>
</dbReference>
<organism evidence="3 4">
    <name type="scientific">Zoarces viviparus</name>
    <name type="common">Viviparous eelpout</name>
    <name type="synonym">Blennius viviparus</name>
    <dbReference type="NCBI Taxonomy" id="48416"/>
    <lineage>
        <taxon>Eukaryota</taxon>
        <taxon>Metazoa</taxon>
        <taxon>Chordata</taxon>
        <taxon>Craniata</taxon>
        <taxon>Vertebrata</taxon>
        <taxon>Euteleostomi</taxon>
        <taxon>Actinopterygii</taxon>
        <taxon>Neopterygii</taxon>
        <taxon>Teleostei</taxon>
        <taxon>Neoteleostei</taxon>
        <taxon>Acanthomorphata</taxon>
        <taxon>Eupercaria</taxon>
        <taxon>Perciformes</taxon>
        <taxon>Cottioidei</taxon>
        <taxon>Zoarcales</taxon>
        <taxon>Zoarcidae</taxon>
        <taxon>Zoarcinae</taxon>
        <taxon>Zoarces</taxon>
    </lineage>
</organism>
<evidence type="ECO:0000313" key="4">
    <source>
        <dbReference type="Proteomes" id="UP001488805"/>
    </source>
</evidence>
<protein>
    <recommendedName>
        <fullName evidence="5">Secreted protein</fullName>
    </recommendedName>
</protein>
<keyword evidence="2" id="KW-0732">Signal</keyword>
<gene>
    <name evidence="3" type="ORF">VZT92_001311</name>
</gene>
<evidence type="ECO:0000256" key="2">
    <source>
        <dbReference type="SAM" id="SignalP"/>
    </source>
</evidence>
<evidence type="ECO:0008006" key="5">
    <source>
        <dbReference type="Google" id="ProtNLM"/>
    </source>
</evidence>
<reference evidence="3 4" key="1">
    <citation type="journal article" date="2024" name="Genome Biol. Evol.">
        <title>Chromosome-level genome assembly of the viviparous eelpout Zoarces viviparus.</title>
        <authorList>
            <person name="Fuhrmann N."/>
            <person name="Brasseur M.V."/>
            <person name="Bakowski C.E."/>
            <person name="Podsiadlowski L."/>
            <person name="Prost S."/>
            <person name="Krehenwinkel H."/>
            <person name="Mayer C."/>
        </authorList>
    </citation>
    <scope>NUCLEOTIDE SEQUENCE [LARGE SCALE GENOMIC DNA]</scope>
    <source>
        <strain evidence="3">NO-MEL_2022_Ind0_liver</strain>
    </source>
</reference>
<comment type="caution">
    <text evidence="3">The sequence shown here is derived from an EMBL/GenBank/DDBJ whole genome shotgun (WGS) entry which is preliminary data.</text>
</comment>
<proteinExistence type="predicted"/>
<accession>A0AAW1G3I1</accession>